<dbReference type="GO" id="GO:0035925">
    <property type="term" value="F:mRNA 3'-UTR AU-rich region binding"/>
    <property type="evidence" value="ECO:0007669"/>
    <property type="project" value="TreeGrafter"/>
</dbReference>
<evidence type="ECO:0000256" key="1">
    <source>
        <dbReference type="ARBA" id="ARBA00004123"/>
    </source>
</evidence>
<reference evidence="9 10" key="1">
    <citation type="journal article" date="2018" name="Mol. Biol. Evol.">
        <title>Broad Genomic Sampling Reveals a Smut Pathogenic Ancestry of the Fungal Clade Ustilaginomycotina.</title>
        <authorList>
            <person name="Kijpornyongpan T."/>
            <person name="Mondo S.J."/>
            <person name="Barry K."/>
            <person name="Sandor L."/>
            <person name="Lee J."/>
            <person name="Lipzen A."/>
            <person name="Pangilinan J."/>
            <person name="LaButti K."/>
            <person name="Hainaut M."/>
            <person name="Henrissat B."/>
            <person name="Grigoriev I.V."/>
            <person name="Spatafora J.W."/>
            <person name="Aime M.C."/>
        </authorList>
    </citation>
    <scope>NUCLEOTIDE SEQUENCE [LARGE SCALE GENOMIC DNA]</scope>
    <source>
        <strain evidence="9 10">MCA 3645</strain>
    </source>
</reference>
<dbReference type="InterPro" id="IPR036345">
    <property type="entry name" value="ExoRNase_PH_dom2_sf"/>
</dbReference>
<dbReference type="GO" id="GO:0071038">
    <property type="term" value="P:TRAMP-dependent tRNA surveillance pathway"/>
    <property type="evidence" value="ECO:0007669"/>
    <property type="project" value="TreeGrafter"/>
</dbReference>
<keyword evidence="9" id="KW-0540">Nuclease</keyword>
<sequence length="313" mass="33845">MPPGQMLDPSLVESEFMLSALGEGIRIDARSFVQAREVEVNFGEELGNVSLHLGGTAVSTSIRATLIPPRPDRPYEGFLQITTDISPMAGTEYDSSGGQASARNREILFDRLVEKAVRRTEAVDREALCVVAGEQVWNIHLTVHLLADQGAAVDAAVLCSLLALRHFRRPDYSIENGNQVHLYSSDQRVPVPLAIHHTPLCVSFAIFNHVPASVSGESTEKSNSSSSGASVPTKSVALLDPSLLEESLADSKLTLVLNAQREICVLDKSYGSPISPQTLLELIQLGLSRVQSLTNLLENALKSDAQSRVLEVI</sequence>
<organism evidence="9 10">
    <name type="scientific">Testicularia cyperi</name>
    <dbReference type="NCBI Taxonomy" id="1882483"/>
    <lineage>
        <taxon>Eukaryota</taxon>
        <taxon>Fungi</taxon>
        <taxon>Dikarya</taxon>
        <taxon>Basidiomycota</taxon>
        <taxon>Ustilaginomycotina</taxon>
        <taxon>Ustilaginomycetes</taxon>
        <taxon>Ustilaginales</taxon>
        <taxon>Anthracoideaceae</taxon>
        <taxon>Testicularia</taxon>
    </lineage>
</organism>
<feature type="domain" description="Exoribonuclease phosphorolytic" evidence="8">
    <location>
        <begin position="237"/>
        <end position="288"/>
    </location>
</feature>
<dbReference type="GO" id="GO:0000467">
    <property type="term" value="P:exonucleolytic trimming to generate mature 3'-end of 5.8S rRNA from tricistronic rRNA transcript (SSU-rRNA, 5.8S rRNA, LSU-rRNA)"/>
    <property type="evidence" value="ECO:0007669"/>
    <property type="project" value="TreeGrafter"/>
</dbReference>
<dbReference type="InterPro" id="IPR027408">
    <property type="entry name" value="PNPase/RNase_PH_dom_sf"/>
</dbReference>
<protein>
    <submittedName>
        <fullName evidence="9">Putative RRP45-exosome complex exonuclease</fullName>
    </submittedName>
</protein>
<keyword evidence="4" id="KW-0963">Cytoplasm</keyword>
<dbReference type="InParanoid" id="A0A317XS02"/>
<dbReference type="EMBL" id="KZ819191">
    <property type="protein sequence ID" value="PWZ01027.1"/>
    <property type="molecule type" value="Genomic_DNA"/>
</dbReference>
<dbReference type="PANTHER" id="PTHR11097">
    <property type="entry name" value="EXOSOME COMPLEX EXONUCLEASE RIBOSOMAL RNA PROCESSING PROTEIN"/>
    <property type="match status" value="1"/>
</dbReference>
<comment type="subcellular location">
    <subcellularLocation>
        <location evidence="2">Cytoplasm</location>
    </subcellularLocation>
    <subcellularLocation>
        <location evidence="1">Nucleus</location>
    </subcellularLocation>
</comment>
<dbReference type="InterPro" id="IPR015847">
    <property type="entry name" value="ExoRNase_PH_dom2"/>
</dbReference>
<dbReference type="InterPro" id="IPR020568">
    <property type="entry name" value="Ribosomal_Su5_D2-typ_SF"/>
</dbReference>
<dbReference type="FunFam" id="3.30.230.70:FF:000040">
    <property type="entry name" value="EXOSome (Multiexonuclease complex) component"/>
    <property type="match status" value="1"/>
</dbReference>
<gene>
    <name evidence="9" type="ORF">BCV70DRAFT_88514</name>
</gene>
<keyword evidence="9" id="KW-0378">Hydrolase</keyword>
<name>A0A317XS02_9BASI</name>
<dbReference type="Gene3D" id="3.30.230.70">
    <property type="entry name" value="GHMP Kinase, N-terminal domain"/>
    <property type="match status" value="1"/>
</dbReference>
<evidence type="ECO:0000313" key="10">
    <source>
        <dbReference type="Proteomes" id="UP000246740"/>
    </source>
</evidence>
<evidence type="ECO:0000256" key="3">
    <source>
        <dbReference type="ARBA" id="ARBA00006678"/>
    </source>
</evidence>
<keyword evidence="6" id="KW-0539">Nucleus</keyword>
<dbReference type="CDD" id="cd11368">
    <property type="entry name" value="RNase_PH_RRP45"/>
    <property type="match status" value="1"/>
</dbReference>
<dbReference type="GO" id="GO:0034475">
    <property type="term" value="P:U4 snRNA 3'-end processing"/>
    <property type="evidence" value="ECO:0007669"/>
    <property type="project" value="TreeGrafter"/>
</dbReference>
<dbReference type="GO" id="GO:0071035">
    <property type="term" value="P:nuclear polyadenylation-dependent rRNA catabolic process"/>
    <property type="evidence" value="ECO:0007669"/>
    <property type="project" value="TreeGrafter"/>
</dbReference>
<dbReference type="GO" id="GO:0034473">
    <property type="term" value="P:U1 snRNA 3'-end processing"/>
    <property type="evidence" value="ECO:0007669"/>
    <property type="project" value="TreeGrafter"/>
</dbReference>
<evidence type="ECO:0000256" key="2">
    <source>
        <dbReference type="ARBA" id="ARBA00004496"/>
    </source>
</evidence>
<accession>A0A317XS02</accession>
<evidence type="ECO:0000259" key="7">
    <source>
        <dbReference type="Pfam" id="PF01138"/>
    </source>
</evidence>
<dbReference type="SUPFAM" id="SSF55666">
    <property type="entry name" value="Ribonuclease PH domain 2-like"/>
    <property type="match status" value="1"/>
</dbReference>
<keyword evidence="5" id="KW-0694">RNA-binding</keyword>
<evidence type="ECO:0000256" key="4">
    <source>
        <dbReference type="ARBA" id="ARBA00022490"/>
    </source>
</evidence>
<dbReference type="GO" id="GO:0071028">
    <property type="term" value="P:nuclear mRNA surveillance"/>
    <property type="evidence" value="ECO:0007669"/>
    <property type="project" value="TreeGrafter"/>
</dbReference>
<dbReference type="Proteomes" id="UP000246740">
    <property type="component" value="Unassembled WGS sequence"/>
</dbReference>
<evidence type="ECO:0000313" key="9">
    <source>
        <dbReference type="EMBL" id="PWZ01027.1"/>
    </source>
</evidence>
<dbReference type="InterPro" id="IPR001247">
    <property type="entry name" value="ExoRNase_PH_dom1"/>
</dbReference>
<feature type="domain" description="Exoribonuclease phosphorolytic" evidence="7">
    <location>
        <begin position="34"/>
        <end position="170"/>
    </location>
</feature>
<dbReference type="SUPFAM" id="SSF54211">
    <property type="entry name" value="Ribosomal protein S5 domain 2-like"/>
    <property type="match status" value="1"/>
</dbReference>
<dbReference type="FunCoup" id="A0A317XS02">
    <property type="interactions" value="540"/>
</dbReference>
<dbReference type="Pfam" id="PF03725">
    <property type="entry name" value="RNase_PH_C"/>
    <property type="match status" value="1"/>
</dbReference>
<dbReference type="InterPro" id="IPR033100">
    <property type="entry name" value="Rrp45"/>
</dbReference>
<dbReference type="GO" id="GO:0004527">
    <property type="term" value="F:exonuclease activity"/>
    <property type="evidence" value="ECO:0007669"/>
    <property type="project" value="UniProtKB-KW"/>
</dbReference>
<dbReference type="PANTHER" id="PTHR11097:SF14">
    <property type="entry name" value="EXOSOME COMPLEX COMPONENT RRP45"/>
    <property type="match status" value="1"/>
</dbReference>
<dbReference type="InterPro" id="IPR050590">
    <property type="entry name" value="Exosome_comp_Rrp42_subfam"/>
</dbReference>
<evidence type="ECO:0000256" key="5">
    <source>
        <dbReference type="ARBA" id="ARBA00022884"/>
    </source>
</evidence>
<evidence type="ECO:0000259" key="8">
    <source>
        <dbReference type="Pfam" id="PF03725"/>
    </source>
</evidence>
<keyword evidence="10" id="KW-1185">Reference proteome</keyword>
<comment type="similarity">
    <text evidence="3">Belongs to the RNase PH family.</text>
</comment>
<dbReference type="GO" id="GO:0000177">
    <property type="term" value="C:cytoplasmic exosome (RNase complex)"/>
    <property type="evidence" value="ECO:0007669"/>
    <property type="project" value="TreeGrafter"/>
</dbReference>
<dbReference type="OrthoDB" id="10264038at2759"/>
<dbReference type="GO" id="GO:0034476">
    <property type="term" value="P:U5 snRNA 3'-end processing"/>
    <property type="evidence" value="ECO:0007669"/>
    <property type="project" value="TreeGrafter"/>
</dbReference>
<dbReference type="GO" id="GO:0016075">
    <property type="term" value="P:rRNA catabolic process"/>
    <property type="evidence" value="ECO:0007669"/>
    <property type="project" value="TreeGrafter"/>
</dbReference>
<dbReference type="STRING" id="1882483.A0A317XS02"/>
<keyword evidence="9" id="KW-0269">Exonuclease</keyword>
<proteinExistence type="inferred from homology"/>
<dbReference type="AlphaFoldDB" id="A0A317XS02"/>
<dbReference type="GO" id="GO:0000176">
    <property type="term" value="C:nuclear exosome (RNase complex)"/>
    <property type="evidence" value="ECO:0007669"/>
    <property type="project" value="TreeGrafter"/>
</dbReference>
<dbReference type="Pfam" id="PF01138">
    <property type="entry name" value="RNase_PH"/>
    <property type="match status" value="1"/>
</dbReference>
<evidence type="ECO:0000256" key="6">
    <source>
        <dbReference type="ARBA" id="ARBA00023242"/>
    </source>
</evidence>